<evidence type="ECO:0000313" key="3">
    <source>
        <dbReference type="Proteomes" id="UP001596091"/>
    </source>
</evidence>
<name>A0ABW1EDW0_9BACT</name>
<feature type="region of interest" description="Disordered" evidence="1">
    <location>
        <begin position="46"/>
        <end position="66"/>
    </location>
</feature>
<proteinExistence type="predicted"/>
<sequence>MIGSRLEREVGHTDAATGRALNSGMRNIGVLAVLGLSVVFAAAQITPSGSPNTDNGQKSEKPQTETHITPDQAKQLFQSVDELLHFASDDTGLPIKHEVKRTLTTRADVEKYLLDKMNDDEDAKRMQRGEIVLKKFGLLDRDFNLKPFMLALLKEQIAGYYDSKTKTVYMLDWVDPETQKPVLVHELTHALQDQHTDLEKWNNQTPDNPSHTVAQDNDHLAKDELDTARTAALEGQAMAVFVDYSLKPLGKSLVKDPEILDQINSMTSASTDDSPVLARAPLLLSESLLFPYKEGLSFEQDVWMDKGKQAAFAGVLDRPPSSSWEVMNPRNYEQQKPSPILVMPDIHPLVDKTYRAYDIGQVGQLDLRILATIYGGEGAARDLTPAWDGGIYWAGQKLSAKTAAEQASTNSVALFYLSAWKSPRAAEAFARIYGEEIGRTYSGVKLDTADAQPDSGGGQEIIYSTNEGPVVITVRDRFVFVSESFDLSTARKLADMLIGIQGTGEIRTARLSIPGHTLSQSTISFLHSCGIMRAALLR</sequence>
<comment type="caution">
    <text evidence="2">The sequence shown here is derived from an EMBL/GenBank/DDBJ whole genome shotgun (WGS) entry which is preliminary data.</text>
</comment>
<dbReference type="RefSeq" id="WP_263338687.1">
    <property type="nucleotide sequence ID" value="NZ_JAGSYH010000004.1"/>
</dbReference>
<keyword evidence="3" id="KW-1185">Reference proteome</keyword>
<gene>
    <name evidence="2" type="ORF">ACFPT7_08230</name>
</gene>
<protein>
    <recommendedName>
        <fullName evidence="4">DUF4157 domain-containing protein</fullName>
    </recommendedName>
</protein>
<evidence type="ECO:0000313" key="2">
    <source>
        <dbReference type="EMBL" id="MFC5862278.1"/>
    </source>
</evidence>
<feature type="compositionally biased region" description="Polar residues" evidence="1">
    <location>
        <begin position="46"/>
        <end position="56"/>
    </location>
</feature>
<dbReference type="EMBL" id="JBHSPH010000002">
    <property type="protein sequence ID" value="MFC5862278.1"/>
    <property type="molecule type" value="Genomic_DNA"/>
</dbReference>
<reference evidence="3" key="1">
    <citation type="journal article" date="2019" name="Int. J. Syst. Evol. Microbiol.">
        <title>The Global Catalogue of Microorganisms (GCM) 10K type strain sequencing project: providing services to taxonomists for standard genome sequencing and annotation.</title>
        <authorList>
            <consortium name="The Broad Institute Genomics Platform"/>
            <consortium name="The Broad Institute Genome Sequencing Center for Infectious Disease"/>
            <person name="Wu L."/>
            <person name="Ma J."/>
        </authorList>
    </citation>
    <scope>NUCLEOTIDE SEQUENCE [LARGE SCALE GENOMIC DNA]</scope>
    <source>
        <strain evidence="3">JCM 4087</strain>
    </source>
</reference>
<evidence type="ECO:0008006" key="4">
    <source>
        <dbReference type="Google" id="ProtNLM"/>
    </source>
</evidence>
<dbReference type="Proteomes" id="UP001596091">
    <property type="component" value="Unassembled WGS sequence"/>
</dbReference>
<accession>A0ABW1EDW0</accession>
<evidence type="ECO:0000256" key="1">
    <source>
        <dbReference type="SAM" id="MobiDB-lite"/>
    </source>
</evidence>
<organism evidence="2 3">
    <name type="scientific">Acidicapsa dinghuensis</name>
    <dbReference type="NCBI Taxonomy" id="2218256"/>
    <lineage>
        <taxon>Bacteria</taxon>
        <taxon>Pseudomonadati</taxon>
        <taxon>Acidobacteriota</taxon>
        <taxon>Terriglobia</taxon>
        <taxon>Terriglobales</taxon>
        <taxon>Acidobacteriaceae</taxon>
        <taxon>Acidicapsa</taxon>
    </lineage>
</organism>